<gene>
    <name evidence="2" type="ORF">GCM10010989_29280</name>
</gene>
<accession>A0A917DN82</accession>
<dbReference type="Proteomes" id="UP000598997">
    <property type="component" value="Unassembled WGS sequence"/>
</dbReference>
<keyword evidence="3" id="KW-1185">Reference proteome</keyword>
<reference evidence="2 3" key="1">
    <citation type="journal article" date="2014" name="Int. J. Syst. Evol. Microbiol.">
        <title>Complete genome sequence of Corynebacterium casei LMG S-19264T (=DSM 44701T), isolated from a smear-ripened cheese.</title>
        <authorList>
            <consortium name="US DOE Joint Genome Institute (JGI-PGF)"/>
            <person name="Walter F."/>
            <person name="Albersmeier A."/>
            <person name="Kalinowski J."/>
            <person name="Ruckert C."/>
        </authorList>
    </citation>
    <scope>NUCLEOTIDE SEQUENCE [LARGE SCALE GENOMIC DNA]</scope>
    <source>
        <strain evidence="2 3">CGMCC 1.15358</strain>
    </source>
</reference>
<name>A0A917DN82_9SPHN</name>
<evidence type="ECO:0000259" key="1">
    <source>
        <dbReference type="Pfam" id="PF24733"/>
    </source>
</evidence>
<proteinExistence type="predicted"/>
<comment type="caution">
    <text evidence="2">The sequence shown here is derived from an EMBL/GenBank/DDBJ whole genome shotgun (WGS) entry which is preliminary data.</text>
</comment>
<organism evidence="2 3">
    <name type="scientific">Croceicoccus pelagius</name>
    <dbReference type="NCBI Taxonomy" id="1703341"/>
    <lineage>
        <taxon>Bacteria</taxon>
        <taxon>Pseudomonadati</taxon>
        <taxon>Pseudomonadota</taxon>
        <taxon>Alphaproteobacteria</taxon>
        <taxon>Sphingomonadales</taxon>
        <taxon>Erythrobacteraceae</taxon>
        <taxon>Croceicoccus</taxon>
    </lineage>
</organism>
<dbReference type="EMBL" id="BMIO01000014">
    <property type="protein sequence ID" value="GGD53201.1"/>
    <property type="molecule type" value="Genomic_DNA"/>
</dbReference>
<dbReference type="RefSeq" id="WP_188656331.1">
    <property type="nucleotide sequence ID" value="NZ_BMIO01000014.1"/>
</dbReference>
<dbReference type="Pfam" id="PF24733">
    <property type="entry name" value="DUF7684"/>
    <property type="match status" value="1"/>
</dbReference>
<dbReference type="AlphaFoldDB" id="A0A917DN82"/>
<sequence length="100" mass="11234">MKLEYVHLGPNEAPPQLPTGPLRVVIVSEVKVSDDWRNSIARWLVDGGCLYAVAWGKECEKWHDAVDWAVLETFDFGDIRKRCFQLTSAQGMSSLTRLAG</sequence>
<dbReference type="InterPro" id="IPR056101">
    <property type="entry name" value="DUF7684"/>
</dbReference>
<protein>
    <recommendedName>
        <fullName evidence="1">DUF7684 domain-containing protein</fullName>
    </recommendedName>
</protein>
<feature type="domain" description="DUF7684" evidence="1">
    <location>
        <begin position="3"/>
        <end position="88"/>
    </location>
</feature>
<evidence type="ECO:0000313" key="2">
    <source>
        <dbReference type="EMBL" id="GGD53201.1"/>
    </source>
</evidence>
<evidence type="ECO:0000313" key="3">
    <source>
        <dbReference type="Proteomes" id="UP000598997"/>
    </source>
</evidence>